<proteinExistence type="predicted"/>
<evidence type="ECO:0000313" key="2">
    <source>
        <dbReference type="Proteomes" id="UP001154282"/>
    </source>
</evidence>
<dbReference type="Proteomes" id="UP001154282">
    <property type="component" value="Unassembled WGS sequence"/>
</dbReference>
<keyword evidence="2" id="KW-1185">Reference proteome</keyword>
<organism evidence="1 2">
    <name type="scientific">Linum tenue</name>
    <dbReference type="NCBI Taxonomy" id="586396"/>
    <lineage>
        <taxon>Eukaryota</taxon>
        <taxon>Viridiplantae</taxon>
        <taxon>Streptophyta</taxon>
        <taxon>Embryophyta</taxon>
        <taxon>Tracheophyta</taxon>
        <taxon>Spermatophyta</taxon>
        <taxon>Magnoliopsida</taxon>
        <taxon>eudicotyledons</taxon>
        <taxon>Gunneridae</taxon>
        <taxon>Pentapetalae</taxon>
        <taxon>rosids</taxon>
        <taxon>fabids</taxon>
        <taxon>Malpighiales</taxon>
        <taxon>Linaceae</taxon>
        <taxon>Linum</taxon>
    </lineage>
</organism>
<protein>
    <submittedName>
        <fullName evidence="1">Uncharacterized protein</fullName>
    </submittedName>
</protein>
<accession>A0AAV0JXT8</accession>
<dbReference type="AlphaFoldDB" id="A0AAV0JXT8"/>
<dbReference type="EMBL" id="CAMGYJ010000005">
    <property type="protein sequence ID" value="CAI0414280.1"/>
    <property type="molecule type" value="Genomic_DNA"/>
</dbReference>
<evidence type="ECO:0000313" key="1">
    <source>
        <dbReference type="EMBL" id="CAI0414280.1"/>
    </source>
</evidence>
<sequence>MLQNYVRAPLLYDIQLLSHISLSDVVERGF</sequence>
<gene>
    <name evidence="1" type="ORF">LITE_LOCUS16233</name>
</gene>
<reference evidence="1" key="1">
    <citation type="submission" date="2022-08" db="EMBL/GenBank/DDBJ databases">
        <authorList>
            <person name="Gutierrez-Valencia J."/>
        </authorList>
    </citation>
    <scope>NUCLEOTIDE SEQUENCE</scope>
</reference>
<name>A0AAV0JXT8_9ROSI</name>
<comment type="caution">
    <text evidence="1">The sequence shown here is derived from an EMBL/GenBank/DDBJ whole genome shotgun (WGS) entry which is preliminary data.</text>
</comment>